<evidence type="ECO:0000256" key="11">
    <source>
        <dbReference type="PROSITE-ProRule" id="PRU00278"/>
    </source>
</evidence>
<evidence type="ECO:0000256" key="7">
    <source>
        <dbReference type="ARBA" id="ARBA00023186"/>
    </source>
</evidence>
<evidence type="ECO:0000256" key="2">
    <source>
        <dbReference type="ARBA" id="ARBA00022475"/>
    </source>
</evidence>
<dbReference type="Pfam" id="PF13616">
    <property type="entry name" value="Rotamase_3"/>
    <property type="match status" value="1"/>
</dbReference>
<dbReference type="PANTHER" id="PTHR47529:SF1">
    <property type="entry name" value="PERIPLASMIC CHAPERONE PPID"/>
    <property type="match status" value="1"/>
</dbReference>
<keyword evidence="11" id="KW-0697">Rotamase</keyword>
<dbReference type="InterPro" id="IPR000297">
    <property type="entry name" value="PPIase_PpiC"/>
</dbReference>
<protein>
    <recommendedName>
        <fullName evidence="9">Periplasmic chaperone PpiD</fullName>
    </recommendedName>
    <alternativeName>
        <fullName evidence="10">Periplasmic folding chaperone</fullName>
    </alternativeName>
</protein>
<evidence type="ECO:0000256" key="9">
    <source>
        <dbReference type="ARBA" id="ARBA00040743"/>
    </source>
</evidence>
<evidence type="ECO:0000256" key="4">
    <source>
        <dbReference type="ARBA" id="ARBA00022692"/>
    </source>
</evidence>
<name>A0A840RZC8_9BURK</name>
<evidence type="ECO:0000256" key="8">
    <source>
        <dbReference type="ARBA" id="ARBA00038408"/>
    </source>
</evidence>
<reference evidence="13 14" key="1">
    <citation type="submission" date="2020-08" db="EMBL/GenBank/DDBJ databases">
        <title>Genomic Encyclopedia of Type Strains, Phase IV (KMG-IV): sequencing the most valuable type-strain genomes for metagenomic binning, comparative biology and taxonomic classification.</title>
        <authorList>
            <person name="Goeker M."/>
        </authorList>
    </citation>
    <scope>NUCLEOTIDE SEQUENCE [LARGE SCALE GENOMIC DNA]</scope>
    <source>
        <strain evidence="13 14">DSM 23958</strain>
    </source>
</reference>
<proteinExistence type="inferred from homology"/>
<dbReference type="SUPFAM" id="SSF109998">
    <property type="entry name" value="Triger factor/SurA peptide-binding domain-like"/>
    <property type="match status" value="1"/>
</dbReference>
<keyword evidence="11 13" id="KW-0413">Isomerase</keyword>
<keyword evidence="4" id="KW-0812">Transmembrane</keyword>
<dbReference type="PANTHER" id="PTHR47529">
    <property type="entry name" value="PEPTIDYL-PROLYL CIS-TRANS ISOMERASE D"/>
    <property type="match status" value="1"/>
</dbReference>
<evidence type="ECO:0000256" key="5">
    <source>
        <dbReference type="ARBA" id="ARBA00022989"/>
    </source>
</evidence>
<sequence>MFEFVRTHSRWLQLGLLVLILPSFVALGVQGYSGFMDGSGAGVATVDGQRITQAEWDAAVREQADRLRSQNPQIDAKLLDSPQARQQALEGLLDQRVLLSAAQKQHLEVADARLKSVFDRDPNLAFLRNADGSVNKAVLAAQGMSSEGFVQRLRQDLTLRQVLSPTQSRGSETAVATQAVMNAYLEQREISLKRVDAAAFKAQVTVSDDEVKAFYALPVTQERWKRPEQAQIEYLVLDAEALKAGVTVSEADLRTFYEQNRSRYSTAEERRARHILVKLAADAKPDEEKAARSKLEGLLAELRKDPKQFADLARKHSQDEGSAANGGDLDFFGREAMVKPFSDAAFALKVGEVSPIVRSEFGFHLIELVAIRGGSARSFEEVRPEIEAQQRTDLARKRFQELSEQFSNMVYEQADALQPVAEKFGLKVQQAELPRQPRPGAQGPLASAKLLELVFAAESLKSKRNTEAVETAPQQMVSARVLKHQPAAAPALDEVRELVRGQLVAERAAALAKADGEKQLAALQKDPESQAWDAPRWVSRAAAQGLPEAAMSALMRADAKKLPAVVGVDLGNAGYLLIRVGKIGAPEATMAKSAAPQFAQAQSAAEAQAYLEALKLSLKAKLLVAAPAASAASQQ</sequence>
<dbReference type="EMBL" id="JACHHO010000001">
    <property type="protein sequence ID" value="MBB5204137.1"/>
    <property type="molecule type" value="Genomic_DNA"/>
</dbReference>
<gene>
    <name evidence="13" type="ORF">HNQ51_001430</name>
</gene>
<dbReference type="InterPro" id="IPR046357">
    <property type="entry name" value="PPIase_dom_sf"/>
</dbReference>
<dbReference type="Proteomes" id="UP000554837">
    <property type="component" value="Unassembled WGS sequence"/>
</dbReference>
<dbReference type="Pfam" id="PF13624">
    <property type="entry name" value="SurA_N_3"/>
    <property type="match status" value="1"/>
</dbReference>
<dbReference type="Gene3D" id="3.10.50.40">
    <property type="match status" value="1"/>
</dbReference>
<dbReference type="GO" id="GO:0003755">
    <property type="term" value="F:peptidyl-prolyl cis-trans isomerase activity"/>
    <property type="evidence" value="ECO:0007669"/>
    <property type="project" value="UniProtKB-KW"/>
</dbReference>
<evidence type="ECO:0000256" key="1">
    <source>
        <dbReference type="ARBA" id="ARBA00004382"/>
    </source>
</evidence>
<dbReference type="OrthoDB" id="9812372at2"/>
<keyword evidence="14" id="KW-1185">Reference proteome</keyword>
<dbReference type="PROSITE" id="PS50198">
    <property type="entry name" value="PPIC_PPIASE_2"/>
    <property type="match status" value="1"/>
</dbReference>
<dbReference type="RefSeq" id="WP_138856869.1">
    <property type="nucleotide sequence ID" value="NZ_CP040709.1"/>
</dbReference>
<evidence type="ECO:0000256" key="3">
    <source>
        <dbReference type="ARBA" id="ARBA00022519"/>
    </source>
</evidence>
<dbReference type="SUPFAM" id="SSF54534">
    <property type="entry name" value="FKBP-like"/>
    <property type="match status" value="1"/>
</dbReference>
<dbReference type="InterPro" id="IPR027304">
    <property type="entry name" value="Trigger_fact/SurA_dom_sf"/>
</dbReference>
<keyword evidence="2" id="KW-1003">Cell membrane</keyword>
<evidence type="ECO:0000256" key="6">
    <source>
        <dbReference type="ARBA" id="ARBA00023136"/>
    </source>
</evidence>
<feature type="domain" description="PpiC" evidence="12">
    <location>
        <begin position="267"/>
        <end position="370"/>
    </location>
</feature>
<evidence type="ECO:0000313" key="14">
    <source>
        <dbReference type="Proteomes" id="UP000554837"/>
    </source>
</evidence>
<evidence type="ECO:0000256" key="10">
    <source>
        <dbReference type="ARBA" id="ARBA00042775"/>
    </source>
</evidence>
<dbReference type="AlphaFoldDB" id="A0A840RZC8"/>
<organism evidence="13 14">
    <name type="scientific">Inhella inkyongensis</name>
    <dbReference type="NCBI Taxonomy" id="392593"/>
    <lineage>
        <taxon>Bacteria</taxon>
        <taxon>Pseudomonadati</taxon>
        <taxon>Pseudomonadota</taxon>
        <taxon>Betaproteobacteria</taxon>
        <taxon>Burkholderiales</taxon>
        <taxon>Sphaerotilaceae</taxon>
        <taxon>Inhella</taxon>
    </lineage>
</organism>
<keyword evidence="3" id="KW-0997">Cell inner membrane</keyword>
<dbReference type="GO" id="GO:0005886">
    <property type="term" value="C:plasma membrane"/>
    <property type="evidence" value="ECO:0007669"/>
    <property type="project" value="UniProtKB-SubCell"/>
</dbReference>
<comment type="caution">
    <text evidence="13">The sequence shown here is derived from an EMBL/GenBank/DDBJ whole genome shotgun (WGS) entry which is preliminary data.</text>
</comment>
<keyword evidence="6" id="KW-0472">Membrane</keyword>
<dbReference type="InterPro" id="IPR052029">
    <property type="entry name" value="PpiD_chaperone"/>
</dbReference>
<keyword evidence="7" id="KW-0143">Chaperone</keyword>
<accession>A0A840RZC8</accession>
<evidence type="ECO:0000313" key="13">
    <source>
        <dbReference type="EMBL" id="MBB5204137.1"/>
    </source>
</evidence>
<keyword evidence="5" id="KW-1133">Transmembrane helix</keyword>
<dbReference type="Gene3D" id="1.10.4030.10">
    <property type="entry name" value="Porin chaperone SurA, peptide-binding domain"/>
    <property type="match status" value="1"/>
</dbReference>
<evidence type="ECO:0000259" key="12">
    <source>
        <dbReference type="PROSITE" id="PS50198"/>
    </source>
</evidence>
<comment type="similarity">
    <text evidence="8">Belongs to the PpiD chaperone family.</text>
</comment>
<comment type="subcellular location">
    <subcellularLocation>
        <location evidence="1">Cell inner membrane</location>
        <topology evidence="1">Single-pass type II membrane protein</topology>
        <orientation evidence="1">Periplasmic side</orientation>
    </subcellularLocation>
</comment>